<evidence type="ECO:0000313" key="2">
    <source>
        <dbReference type="EnsemblPlants" id="LPERR08G00570.1"/>
    </source>
</evidence>
<dbReference type="Gramene" id="LPERR08G00570.1">
    <property type="protein sequence ID" value="LPERR08G00570.1"/>
    <property type="gene ID" value="LPERR08G00570"/>
</dbReference>
<dbReference type="AlphaFoldDB" id="A0A0D9X3I4"/>
<keyword evidence="3" id="KW-1185">Reference proteome</keyword>
<name>A0A0D9X3I4_9ORYZ</name>
<evidence type="ECO:0000313" key="3">
    <source>
        <dbReference type="Proteomes" id="UP000032180"/>
    </source>
</evidence>
<sequence>MRRRLRPREGGGMVPEQTFLQMHARLSGMLSDPPTPRTRLAHEYLYLASAVALFCLLVVMHTNFVQQEAG</sequence>
<accession>A0A0D9X3I4</accession>
<dbReference type="HOGENOM" id="CLU_203456_0_0_1"/>
<feature type="transmembrane region" description="Helical" evidence="1">
    <location>
        <begin position="44"/>
        <end position="64"/>
    </location>
</feature>
<dbReference type="EnsemblPlants" id="LPERR08G00570.1">
    <property type="protein sequence ID" value="LPERR08G00570.1"/>
    <property type="gene ID" value="LPERR08G00570"/>
</dbReference>
<keyword evidence="1" id="KW-0812">Transmembrane</keyword>
<keyword evidence="1" id="KW-0472">Membrane</keyword>
<reference evidence="3" key="2">
    <citation type="submission" date="2013-12" db="EMBL/GenBank/DDBJ databases">
        <authorList>
            <person name="Yu Y."/>
            <person name="Lee S."/>
            <person name="de Baynast K."/>
            <person name="Wissotski M."/>
            <person name="Liu L."/>
            <person name="Talag J."/>
            <person name="Goicoechea J."/>
            <person name="Angelova A."/>
            <person name="Jetty R."/>
            <person name="Kudrna D."/>
            <person name="Golser W."/>
            <person name="Rivera L."/>
            <person name="Zhang J."/>
            <person name="Wing R."/>
        </authorList>
    </citation>
    <scope>NUCLEOTIDE SEQUENCE</scope>
</reference>
<dbReference type="Proteomes" id="UP000032180">
    <property type="component" value="Chromosome 8"/>
</dbReference>
<reference evidence="2 3" key="1">
    <citation type="submission" date="2012-08" db="EMBL/GenBank/DDBJ databases">
        <title>Oryza genome evolution.</title>
        <authorList>
            <person name="Wing R.A."/>
        </authorList>
    </citation>
    <scope>NUCLEOTIDE SEQUENCE</scope>
</reference>
<keyword evidence="1" id="KW-1133">Transmembrane helix</keyword>
<protein>
    <submittedName>
        <fullName evidence="2">Uncharacterized protein</fullName>
    </submittedName>
</protein>
<evidence type="ECO:0000256" key="1">
    <source>
        <dbReference type="SAM" id="Phobius"/>
    </source>
</evidence>
<dbReference type="STRING" id="77586.A0A0D9X3I4"/>
<organism evidence="2 3">
    <name type="scientific">Leersia perrieri</name>
    <dbReference type="NCBI Taxonomy" id="77586"/>
    <lineage>
        <taxon>Eukaryota</taxon>
        <taxon>Viridiplantae</taxon>
        <taxon>Streptophyta</taxon>
        <taxon>Embryophyta</taxon>
        <taxon>Tracheophyta</taxon>
        <taxon>Spermatophyta</taxon>
        <taxon>Magnoliopsida</taxon>
        <taxon>Liliopsida</taxon>
        <taxon>Poales</taxon>
        <taxon>Poaceae</taxon>
        <taxon>BOP clade</taxon>
        <taxon>Oryzoideae</taxon>
        <taxon>Oryzeae</taxon>
        <taxon>Oryzinae</taxon>
        <taxon>Leersia</taxon>
    </lineage>
</organism>
<reference evidence="2" key="3">
    <citation type="submission" date="2015-04" db="UniProtKB">
        <authorList>
            <consortium name="EnsemblPlants"/>
        </authorList>
    </citation>
    <scope>IDENTIFICATION</scope>
</reference>
<proteinExistence type="predicted"/>